<name>A0A0G0MW58_9BACT</name>
<dbReference type="AlphaFoldDB" id="A0A0G0MW58"/>
<sequence>MKKIVFFPLIVLLLVGGGCVKDKETLSTQTPSDVIDRGSILIQAKENGLIMKDEEIAQMKVQPLETDVGVIFTDVSDYEEMIVKGWNSAALADVTGGDSFGLAYANFSNETYTIITKMGNLPEPAQGYFYEGWLIRRGDSFSVLSIGHAVKTEKGYMNVYQSPTDLSDHAFYVLTLEAENGNATADEHILEGSFR</sequence>
<gene>
    <name evidence="1" type="ORF">UT30_C0005G0049</name>
</gene>
<dbReference type="PROSITE" id="PS51257">
    <property type="entry name" value="PROKAR_LIPOPROTEIN"/>
    <property type="match status" value="1"/>
</dbReference>
<evidence type="ECO:0000313" key="2">
    <source>
        <dbReference type="Proteomes" id="UP000033935"/>
    </source>
</evidence>
<dbReference type="EMBL" id="LBWG01000005">
    <property type="protein sequence ID" value="KKR04646.1"/>
    <property type="molecule type" value="Genomic_DNA"/>
</dbReference>
<comment type="caution">
    <text evidence="1">The sequence shown here is derived from an EMBL/GenBank/DDBJ whole genome shotgun (WGS) entry which is preliminary data.</text>
</comment>
<dbReference type="Proteomes" id="UP000033935">
    <property type="component" value="Unassembled WGS sequence"/>
</dbReference>
<protein>
    <submittedName>
        <fullName evidence="1">Uncharacterized protein</fullName>
    </submittedName>
</protein>
<accession>A0A0G0MW58</accession>
<organism evidence="1 2">
    <name type="scientific">Candidatus Uhrbacteria bacterium GW2011_GWF2_39_13</name>
    <dbReference type="NCBI Taxonomy" id="1618995"/>
    <lineage>
        <taxon>Bacteria</taxon>
        <taxon>Candidatus Uhriibacteriota</taxon>
    </lineage>
</organism>
<evidence type="ECO:0000313" key="1">
    <source>
        <dbReference type="EMBL" id="KKR04646.1"/>
    </source>
</evidence>
<reference evidence="1 2" key="1">
    <citation type="journal article" date="2015" name="Nature">
        <title>rRNA introns, odd ribosomes, and small enigmatic genomes across a large radiation of phyla.</title>
        <authorList>
            <person name="Brown C.T."/>
            <person name="Hug L.A."/>
            <person name="Thomas B.C."/>
            <person name="Sharon I."/>
            <person name="Castelle C.J."/>
            <person name="Singh A."/>
            <person name="Wilkins M.J."/>
            <person name="Williams K.H."/>
            <person name="Banfield J.F."/>
        </authorList>
    </citation>
    <scope>NUCLEOTIDE SEQUENCE [LARGE SCALE GENOMIC DNA]</scope>
</reference>
<proteinExistence type="predicted"/>